<feature type="signal peptide" evidence="2">
    <location>
        <begin position="1"/>
        <end position="22"/>
    </location>
</feature>
<evidence type="ECO:0000313" key="3">
    <source>
        <dbReference type="EMBL" id="ARU55731.1"/>
    </source>
</evidence>
<evidence type="ECO:0000256" key="2">
    <source>
        <dbReference type="SAM" id="SignalP"/>
    </source>
</evidence>
<dbReference type="EMBL" id="CP021425">
    <property type="protein sequence ID" value="ARU55731.1"/>
    <property type="molecule type" value="Genomic_DNA"/>
</dbReference>
<organism evidence="3 4">
    <name type="scientific">Oleiphilus messinensis</name>
    <dbReference type="NCBI Taxonomy" id="141451"/>
    <lineage>
        <taxon>Bacteria</taxon>
        <taxon>Pseudomonadati</taxon>
        <taxon>Pseudomonadota</taxon>
        <taxon>Gammaproteobacteria</taxon>
        <taxon>Oceanospirillales</taxon>
        <taxon>Oleiphilaceae</taxon>
        <taxon>Oleiphilus</taxon>
    </lineage>
</organism>
<dbReference type="SUPFAM" id="SSF51120">
    <property type="entry name" value="beta-Roll"/>
    <property type="match status" value="1"/>
</dbReference>
<dbReference type="Proteomes" id="UP000196027">
    <property type="component" value="Chromosome"/>
</dbReference>
<evidence type="ECO:0008006" key="5">
    <source>
        <dbReference type="Google" id="ProtNLM"/>
    </source>
</evidence>
<name>A0A1Y0I5N6_9GAMM</name>
<dbReference type="AlphaFoldDB" id="A0A1Y0I5N6"/>
<proteinExistence type="predicted"/>
<feature type="compositionally biased region" description="Acidic residues" evidence="1">
    <location>
        <begin position="188"/>
        <end position="199"/>
    </location>
</feature>
<accession>A0A1Y0I5N6</accession>
<dbReference type="OrthoDB" id="5567377at2"/>
<dbReference type="Gene3D" id="2.150.10.10">
    <property type="entry name" value="Serralysin-like metalloprotease, C-terminal"/>
    <property type="match status" value="1"/>
</dbReference>
<reference evidence="3 4" key="1">
    <citation type="submission" date="2017-05" db="EMBL/GenBank/DDBJ databases">
        <title>Genomic insights into alkan degradation activity of Oleiphilus messinensis.</title>
        <authorList>
            <person name="Kozyavkin S.A."/>
            <person name="Slesarev A.I."/>
            <person name="Golyshin P.N."/>
            <person name="Korzhenkov A."/>
            <person name="Golyshina O.N."/>
            <person name="Toshchakov S.V."/>
        </authorList>
    </citation>
    <scope>NUCLEOTIDE SEQUENCE [LARGE SCALE GENOMIC DNA]</scope>
    <source>
        <strain evidence="3 4">ME102</strain>
    </source>
</reference>
<feature type="chain" id="PRO_5012259744" description="Calcium-binding protein" evidence="2">
    <location>
        <begin position="23"/>
        <end position="315"/>
    </location>
</feature>
<evidence type="ECO:0000256" key="1">
    <source>
        <dbReference type="SAM" id="MobiDB-lite"/>
    </source>
</evidence>
<keyword evidence="2" id="KW-0732">Signal</keyword>
<gene>
    <name evidence="3" type="ORF">OLMES_1656</name>
</gene>
<protein>
    <recommendedName>
        <fullName evidence="5">Calcium-binding protein</fullName>
    </recommendedName>
</protein>
<keyword evidence="4" id="KW-1185">Reference proteome</keyword>
<dbReference type="KEGG" id="ome:OLMES_1656"/>
<feature type="region of interest" description="Disordered" evidence="1">
    <location>
        <begin position="184"/>
        <end position="207"/>
    </location>
</feature>
<evidence type="ECO:0000313" key="4">
    <source>
        <dbReference type="Proteomes" id="UP000196027"/>
    </source>
</evidence>
<sequence>MKILRKVLFQRTAMLSFSLAFSAAGIAGDQQYLGQYFSKTVFAGEIRSSGVSTAILTDSDLIRGNNEEETIFQGSVPEGSQSFQLFDGYLVYDTVNFRAYPTMGEASVTVFFDDGSALYDVNSIIDRFAFYGSTTLFYLLDQNELISAGKTIHDIVDVSLNDLVDHDLNYSDFGFGNIIEDNSSPEAPDVEAPDNEEDTTIVGTAGRDDLRGSEKSEIFLGFGGERDVFRGNGGDDIFVFGAEAGDSKKDRDIIVDFNVFDDTLVLEEGASIAASRINNGTLVIKLAGSDGDIIRLRNVDTGVDSINIVELDGEF</sequence>
<dbReference type="InterPro" id="IPR011049">
    <property type="entry name" value="Serralysin-like_metalloprot_C"/>
</dbReference>
<dbReference type="RefSeq" id="WP_157678218.1">
    <property type="nucleotide sequence ID" value="NZ_CP021425.1"/>
</dbReference>